<dbReference type="PANTHER" id="PTHR30193">
    <property type="entry name" value="ABC TRANSPORTER PERMEASE PROTEIN"/>
    <property type="match status" value="1"/>
</dbReference>
<evidence type="ECO:0000256" key="6">
    <source>
        <dbReference type="ARBA" id="ARBA00023136"/>
    </source>
</evidence>
<dbReference type="Pfam" id="PF00528">
    <property type="entry name" value="BPD_transp_1"/>
    <property type="match status" value="1"/>
</dbReference>
<sequence>MRPRRSRPIPRGRPRAPFLGPSEGCRAVSDATPIETASARSGARRPVRRRVWPQSIEAWLLLLPSVVLFATFTHVPVVRTLIDSFYSTPKGARPSRFVGLANYQDMAADPIFWKVMVNNAIYAVGTIPASIALALLMALWVDGKIAGRGLLRMAYFTPTVLPMIAVADIWLFFYTPSYGLLDQIAHLFGFSATNWLGHPHSALAAIMVVTVWKEAGFFMIFYLAALQQISPDLREAASIEGASRSTFFRRVTWPLLKPVTLFILVNAVINAFRTIDHIFLMTGGGPDNATNVLLFHLYEVGFKFWDQGQATALTIVLIAILSTLALIQFLVAGRGVHYR</sequence>
<evidence type="ECO:0000256" key="8">
    <source>
        <dbReference type="SAM" id="MobiDB-lite"/>
    </source>
</evidence>
<keyword evidence="5 7" id="KW-1133">Transmembrane helix</keyword>
<dbReference type="Proteomes" id="UP000292781">
    <property type="component" value="Unassembled WGS sequence"/>
</dbReference>
<feature type="domain" description="ABC transmembrane type-1" evidence="9">
    <location>
        <begin position="116"/>
        <end position="326"/>
    </location>
</feature>
<evidence type="ECO:0000256" key="5">
    <source>
        <dbReference type="ARBA" id="ARBA00022989"/>
    </source>
</evidence>
<accession>A0A4Q9VSK5</accession>
<dbReference type="InterPro" id="IPR035906">
    <property type="entry name" value="MetI-like_sf"/>
</dbReference>
<feature type="region of interest" description="Disordered" evidence="8">
    <location>
        <begin position="1"/>
        <end position="22"/>
    </location>
</feature>
<feature type="transmembrane region" description="Helical" evidence="7">
    <location>
        <begin position="254"/>
        <end position="272"/>
    </location>
</feature>
<keyword evidence="11" id="KW-1185">Reference proteome</keyword>
<comment type="similarity">
    <text evidence="7">Belongs to the binding-protein-dependent transport system permease family.</text>
</comment>
<feature type="transmembrane region" description="Helical" evidence="7">
    <location>
        <begin position="120"/>
        <end position="141"/>
    </location>
</feature>
<feature type="transmembrane region" description="Helical" evidence="7">
    <location>
        <begin position="202"/>
        <end position="224"/>
    </location>
</feature>
<comment type="caution">
    <text evidence="10">The sequence shown here is derived from an EMBL/GenBank/DDBJ whole genome shotgun (WGS) entry which is preliminary data.</text>
</comment>
<name>A0A4Q9VSK5_9HYPH</name>
<keyword evidence="3" id="KW-1003">Cell membrane</keyword>
<keyword evidence="6 7" id="KW-0472">Membrane</keyword>
<feature type="compositionally biased region" description="Basic residues" evidence="8">
    <location>
        <begin position="1"/>
        <end position="14"/>
    </location>
</feature>
<dbReference type="InterPro" id="IPR000515">
    <property type="entry name" value="MetI-like"/>
</dbReference>
<keyword evidence="2 7" id="KW-0813">Transport</keyword>
<evidence type="ECO:0000256" key="3">
    <source>
        <dbReference type="ARBA" id="ARBA00022475"/>
    </source>
</evidence>
<evidence type="ECO:0000256" key="2">
    <source>
        <dbReference type="ARBA" id="ARBA00022448"/>
    </source>
</evidence>
<feature type="transmembrane region" description="Helical" evidence="7">
    <location>
        <begin position="58"/>
        <end position="77"/>
    </location>
</feature>
<keyword evidence="4 7" id="KW-0812">Transmembrane</keyword>
<dbReference type="PROSITE" id="PS50928">
    <property type="entry name" value="ABC_TM1"/>
    <property type="match status" value="1"/>
</dbReference>
<proteinExistence type="inferred from homology"/>
<evidence type="ECO:0000256" key="7">
    <source>
        <dbReference type="RuleBase" id="RU363032"/>
    </source>
</evidence>
<dbReference type="GO" id="GO:0005886">
    <property type="term" value="C:plasma membrane"/>
    <property type="evidence" value="ECO:0007669"/>
    <property type="project" value="UniProtKB-SubCell"/>
</dbReference>
<evidence type="ECO:0000313" key="10">
    <source>
        <dbReference type="EMBL" id="TBW39001.1"/>
    </source>
</evidence>
<dbReference type="OrthoDB" id="7939379at2"/>
<reference evidence="10 11" key="1">
    <citation type="submission" date="2019-02" db="EMBL/GenBank/DDBJ databases">
        <title>Siculibacillus lacustris gen. nov., sp. nov., a new rosette-forming bacterium isolated from a freshwater crater lake (Lake St. Ana, Romania).</title>
        <authorList>
            <person name="Felfoldi T."/>
            <person name="Marton Z."/>
            <person name="Szabo A."/>
            <person name="Mentes A."/>
            <person name="Boka K."/>
            <person name="Marialigeti K."/>
            <person name="Mathe I."/>
            <person name="Koncz M."/>
            <person name="Schumann P."/>
            <person name="Toth E."/>
        </authorList>
    </citation>
    <scope>NUCLEOTIDE SEQUENCE [LARGE SCALE GENOMIC DNA]</scope>
    <source>
        <strain evidence="10 11">SA-279</strain>
    </source>
</reference>
<evidence type="ECO:0000256" key="1">
    <source>
        <dbReference type="ARBA" id="ARBA00004651"/>
    </source>
</evidence>
<evidence type="ECO:0000313" key="11">
    <source>
        <dbReference type="Proteomes" id="UP000292781"/>
    </source>
</evidence>
<dbReference type="Gene3D" id="1.10.3720.10">
    <property type="entry name" value="MetI-like"/>
    <property type="match status" value="1"/>
</dbReference>
<dbReference type="EMBL" id="SJFN01000009">
    <property type="protein sequence ID" value="TBW39001.1"/>
    <property type="molecule type" value="Genomic_DNA"/>
</dbReference>
<feature type="transmembrane region" description="Helical" evidence="7">
    <location>
        <begin position="310"/>
        <end position="331"/>
    </location>
</feature>
<dbReference type="GO" id="GO:0055085">
    <property type="term" value="P:transmembrane transport"/>
    <property type="evidence" value="ECO:0007669"/>
    <property type="project" value="InterPro"/>
</dbReference>
<dbReference type="InterPro" id="IPR051393">
    <property type="entry name" value="ABC_transporter_permease"/>
</dbReference>
<feature type="transmembrane region" description="Helical" evidence="7">
    <location>
        <begin position="153"/>
        <end position="173"/>
    </location>
</feature>
<dbReference type="CDD" id="cd06261">
    <property type="entry name" value="TM_PBP2"/>
    <property type="match status" value="1"/>
</dbReference>
<evidence type="ECO:0000256" key="4">
    <source>
        <dbReference type="ARBA" id="ARBA00022692"/>
    </source>
</evidence>
<comment type="subcellular location">
    <subcellularLocation>
        <location evidence="1 7">Cell membrane</location>
        <topology evidence="1 7">Multi-pass membrane protein</topology>
    </subcellularLocation>
</comment>
<gene>
    <name evidence="10" type="ORF">EYW49_07675</name>
</gene>
<dbReference type="SUPFAM" id="SSF161098">
    <property type="entry name" value="MetI-like"/>
    <property type="match status" value="1"/>
</dbReference>
<protein>
    <submittedName>
        <fullName evidence="10">Sugar ABC transporter permease</fullName>
    </submittedName>
</protein>
<evidence type="ECO:0000259" key="9">
    <source>
        <dbReference type="PROSITE" id="PS50928"/>
    </source>
</evidence>
<organism evidence="10 11">
    <name type="scientific">Siculibacillus lacustris</name>
    <dbReference type="NCBI Taxonomy" id="1549641"/>
    <lineage>
        <taxon>Bacteria</taxon>
        <taxon>Pseudomonadati</taxon>
        <taxon>Pseudomonadota</taxon>
        <taxon>Alphaproteobacteria</taxon>
        <taxon>Hyphomicrobiales</taxon>
        <taxon>Ancalomicrobiaceae</taxon>
        <taxon>Siculibacillus</taxon>
    </lineage>
</organism>
<dbReference type="PANTHER" id="PTHR30193:SF37">
    <property type="entry name" value="INNER MEMBRANE ABC TRANSPORTER PERMEASE PROTEIN YCJO"/>
    <property type="match status" value="1"/>
</dbReference>
<dbReference type="AlphaFoldDB" id="A0A4Q9VSK5"/>